<comment type="caution">
    <text evidence="3">The sequence shown here is derived from an EMBL/GenBank/DDBJ whole genome shotgun (WGS) entry which is preliminary data.</text>
</comment>
<dbReference type="InterPro" id="IPR008984">
    <property type="entry name" value="SMAD_FHA_dom_sf"/>
</dbReference>
<organism evidence="3 4">
    <name type="scientific">Sphingobium fluviale</name>
    <dbReference type="NCBI Taxonomy" id="2506423"/>
    <lineage>
        <taxon>Bacteria</taxon>
        <taxon>Pseudomonadati</taxon>
        <taxon>Pseudomonadota</taxon>
        <taxon>Alphaproteobacteria</taxon>
        <taxon>Sphingomonadales</taxon>
        <taxon>Sphingomonadaceae</taxon>
        <taxon>Sphingobium</taxon>
    </lineage>
</organism>
<dbReference type="PROSITE" id="PS50006">
    <property type="entry name" value="FHA_DOMAIN"/>
    <property type="match status" value="1"/>
</dbReference>
<feature type="region of interest" description="Disordered" evidence="1">
    <location>
        <begin position="1"/>
        <end position="81"/>
    </location>
</feature>
<keyword evidence="4" id="KW-1185">Reference proteome</keyword>
<dbReference type="Gene3D" id="2.60.200.20">
    <property type="match status" value="1"/>
</dbReference>
<dbReference type="Proteomes" id="UP000290958">
    <property type="component" value="Unassembled WGS sequence"/>
</dbReference>
<sequence length="209" mass="22570">MNRRDSSGDKPTQVARPDKQGWGLGVDPDDVDGEKATRIARNSGSGDAGKKQDAVRQDSNAAGTDHDDEERTRLFKSPKQSGKIDLSEVPVGWLAIVNGPGFGNALPLFYGSNSIGRGANVEVPLNFGDESISRGPHARIIYDAKGRSFYVRPGEGTGLTYIDGRPVLAPLPLTPNMQIEIGHTTLRFIQLCSPEFDWQDLPAAKDSNP</sequence>
<feature type="domain" description="FHA" evidence="2">
    <location>
        <begin position="113"/>
        <end position="167"/>
    </location>
</feature>
<gene>
    <name evidence="3" type="ORF">EQG66_06160</name>
</gene>
<dbReference type="OrthoDB" id="370565at2"/>
<accession>A0A4Q1KJK1</accession>
<evidence type="ECO:0000256" key="1">
    <source>
        <dbReference type="SAM" id="MobiDB-lite"/>
    </source>
</evidence>
<dbReference type="CDD" id="cd00060">
    <property type="entry name" value="FHA"/>
    <property type="match status" value="1"/>
</dbReference>
<dbReference type="Pfam" id="PF00498">
    <property type="entry name" value="FHA"/>
    <property type="match status" value="1"/>
</dbReference>
<protein>
    <submittedName>
        <fullName evidence="3">FHA domain-containing protein</fullName>
    </submittedName>
</protein>
<name>A0A4Q1KJK1_9SPHN</name>
<evidence type="ECO:0000313" key="4">
    <source>
        <dbReference type="Proteomes" id="UP000290958"/>
    </source>
</evidence>
<dbReference type="EMBL" id="SBKP01000004">
    <property type="protein sequence ID" value="RXR29530.1"/>
    <property type="molecule type" value="Genomic_DNA"/>
</dbReference>
<evidence type="ECO:0000259" key="2">
    <source>
        <dbReference type="PROSITE" id="PS50006"/>
    </source>
</evidence>
<proteinExistence type="predicted"/>
<dbReference type="AlphaFoldDB" id="A0A4Q1KJK1"/>
<dbReference type="InterPro" id="IPR000253">
    <property type="entry name" value="FHA_dom"/>
</dbReference>
<reference evidence="4" key="1">
    <citation type="submission" date="2019-01" db="EMBL/GenBank/DDBJ databases">
        <title>Cytophagaceae bacterium strain CAR-16.</title>
        <authorList>
            <person name="Chen W.-M."/>
        </authorList>
    </citation>
    <scope>NUCLEOTIDE SEQUENCE [LARGE SCALE GENOMIC DNA]</scope>
    <source>
        <strain evidence="4">CHR27</strain>
    </source>
</reference>
<evidence type="ECO:0000313" key="3">
    <source>
        <dbReference type="EMBL" id="RXR29530.1"/>
    </source>
</evidence>
<dbReference type="SUPFAM" id="SSF49879">
    <property type="entry name" value="SMAD/FHA domain"/>
    <property type="match status" value="1"/>
</dbReference>
<dbReference type="RefSeq" id="WP_129403720.1">
    <property type="nucleotide sequence ID" value="NZ_SBKP01000004.1"/>
</dbReference>